<organism evidence="1 2">
    <name type="scientific">Cichorium intybus</name>
    <name type="common">Chicory</name>
    <dbReference type="NCBI Taxonomy" id="13427"/>
    <lineage>
        <taxon>Eukaryota</taxon>
        <taxon>Viridiplantae</taxon>
        <taxon>Streptophyta</taxon>
        <taxon>Embryophyta</taxon>
        <taxon>Tracheophyta</taxon>
        <taxon>Spermatophyta</taxon>
        <taxon>Magnoliopsida</taxon>
        <taxon>eudicotyledons</taxon>
        <taxon>Gunneridae</taxon>
        <taxon>Pentapetalae</taxon>
        <taxon>asterids</taxon>
        <taxon>campanulids</taxon>
        <taxon>Asterales</taxon>
        <taxon>Asteraceae</taxon>
        <taxon>Cichorioideae</taxon>
        <taxon>Cichorieae</taxon>
        <taxon>Cichoriinae</taxon>
        <taxon>Cichorium</taxon>
    </lineage>
</organism>
<evidence type="ECO:0000313" key="2">
    <source>
        <dbReference type="Proteomes" id="UP001055811"/>
    </source>
</evidence>
<protein>
    <submittedName>
        <fullName evidence="1">Uncharacterized protein</fullName>
    </submittedName>
</protein>
<proteinExistence type="predicted"/>
<name>A0ACB9GGI9_CICIN</name>
<evidence type="ECO:0000313" key="1">
    <source>
        <dbReference type="EMBL" id="KAI3782135.1"/>
    </source>
</evidence>
<comment type="caution">
    <text evidence="1">The sequence shown here is derived from an EMBL/GenBank/DDBJ whole genome shotgun (WGS) entry which is preliminary data.</text>
</comment>
<gene>
    <name evidence="1" type="ORF">L2E82_12168</name>
</gene>
<sequence length="105" mass="10952">MVTGEEETQSPPPPPSASSQDQTTYNQDSPNAPSSSKVAPSHGKAVYGGDNLEGRPSPKGPHLAGRRYFLALLLSSYDETISGHDYLTAQPSTKGGSADGETVYG</sequence>
<dbReference type="Proteomes" id="UP001055811">
    <property type="component" value="Linkage Group LG02"/>
</dbReference>
<reference evidence="2" key="1">
    <citation type="journal article" date="2022" name="Mol. Ecol. Resour.">
        <title>The genomes of chicory, endive, great burdock and yacon provide insights into Asteraceae palaeo-polyploidization history and plant inulin production.</title>
        <authorList>
            <person name="Fan W."/>
            <person name="Wang S."/>
            <person name="Wang H."/>
            <person name="Wang A."/>
            <person name="Jiang F."/>
            <person name="Liu H."/>
            <person name="Zhao H."/>
            <person name="Xu D."/>
            <person name="Zhang Y."/>
        </authorList>
    </citation>
    <scope>NUCLEOTIDE SEQUENCE [LARGE SCALE GENOMIC DNA]</scope>
    <source>
        <strain evidence="2">cv. Punajuju</strain>
    </source>
</reference>
<reference evidence="1 2" key="2">
    <citation type="journal article" date="2022" name="Mol. Ecol. Resour.">
        <title>The genomes of chicory, endive, great burdock and yacon provide insights into Asteraceae paleo-polyploidization history and plant inulin production.</title>
        <authorList>
            <person name="Fan W."/>
            <person name="Wang S."/>
            <person name="Wang H."/>
            <person name="Wang A."/>
            <person name="Jiang F."/>
            <person name="Liu H."/>
            <person name="Zhao H."/>
            <person name="Xu D."/>
            <person name="Zhang Y."/>
        </authorList>
    </citation>
    <scope>NUCLEOTIDE SEQUENCE [LARGE SCALE GENOMIC DNA]</scope>
    <source>
        <strain evidence="2">cv. Punajuju</strain>
        <tissue evidence="1">Leaves</tissue>
    </source>
</reference>
<dbReference type="EMBL" id="CM042010">
    <property type="protein sequence ID" value="KAI3782135.1"/>
    <property type="molecule type" value="Genomic_DNA"/>
</dbReference>
<keyword evidence="2" id="KW-1185">Reference proteome</keyword>
<accession>A0ACB9GGI9</accession>